<accession>A0A7G5IN03</accession>
<sequence length="245" mass="26862">MGDMIRQMAFAIAEGQMKLDASSIEVAEMMGGLKVIYDEEGKPTFDDSRIFFGYDLMTIKQAEAYMAADVGLTGGDATAMMNRLREIAGVPNNANKDTTLIRVPTRLSMLELGFSPTFYQFVDTIIEVKIAIKITRSFESTRTTRDTRQNTTKFGIGGGVFGAIFGGPKASSDTVSTSQVDATYSAKYSYSAEGSSLLRTKLVPLPPPPILEERIRRQLDEDVERRRKLLERELGPAPTPGPGPT</sequence>
<dbReference type="AlphaFoldDB" id="A0A7G5IN03"/>
<feature type="region of interest" description="Disordered" evidence="1">
    <location>
        <begin position="226"/>
        <end position="245"/>
    </location>
</feature>
<dbReference type="Proteomes" id="UP000515292">
    <property type="component" value="Chromosome"/>
</dbReference>
<proteinExistence type="predicted"/>
<dbReference type="EMBL" id="CP059851">
    <property type="protein sequence ID" value="QMW24745.1"/>
    <property type="molecule type" value="Genomic_DNA"/>
</dbReference>
<organism evidence="2 3">
    <name type="scientific">Sandaracinobacteroides saxicola</name>
    <dbReference type="NCBI Taxonomy" id="2759707"/>
    <lineage>
        <taxon>Bacteria</taxon>
        <taxon>Pseudomonadati</taxon>
        <taxon>Pseudomonadota</taxon>
        <taxon>Alphaproteobacteria</taxon>
        <taxon>Sphingomonadales</taxon>
        <taxon>Sphingosinicellaceae</taxon>
        <taxon>Sandaracinobacteroides</taxon>
    </lineage>
</organism>
<gene>
    <name evidence="2" type="ORF">H3309_16405</name>
</gene>
<name>A0A7G5IN03_9SPHN</name>
<reference evidence="2 3" key="1">
    <citation type="submission" date="2020-07" db="EMBL/GenBank/DDBJ databases">
        <title>Complete genome sequence for Sandaracinobacter sp. M6.</title>
        <authorList>
            <person name="Tang Y."/>
            <person name="Liu Q."/>
            <person name="Guo Z."/>
            <person name="Lei P."/>
            <person name="Huang B."/>
        </authorList>
    </citation>
    <scope>NUCLEOTIDE SEQUENCE [LARGE SCALE GENOMIC DNA]</scope>
    <source>
        <strain evidence="2 3">M6</strain>
    </source>
</reference>
<dbReference type="KEGG" id="sand:H3309_16405"/>
<protein>
    <submittedName>
        <fullName evidence="2">Uncharacterized protein</fullName>
    </submittedName>
</protein>
<keyword evidence="3" id="KW-1185">Reference proteome</keyword>
<evidence type="ECO:0000313" key="2">
    <source>
        <dbReference type="EMBL" id="QMW24745.1"/>
    </source>
</evidence>
<evidence type="ECO:0000256" key="1">
    <source>
        <dbReference type="SAM" id="MobiDB-lite"/>
    </source>
</evidence>
<evidence type="ECO:0000313" key="3">
    <source>
        <dbReference type="Proteomes" id="UP000515292"/>
    </source>
</evidence>